<dbReference type="NCBIfam" id="TIGR02433">
    <property type="entry name" value="lysidine_TilS_C"/>
    <property type="match status" value="1"/>
</dbReference>
<reference evidence="10 11" key="1">
    <citation type="submission" date="2020-08" db="EMBL/GenBank/DDBJ databases">
        <title>Functional genomics of gut bacteria from endangered species of beetles.</title>
        <authorList>
            <person name="Carlos-Shanley C."/>
        </authorList>
    </citation>
    <scope>NUCLEOTIDE SEQUENCE [LARGE SCALE GENOMIC DNA]</scope>
    <source>
        <strain evidence="10 11">S00202</strain>
    </source>
</reference>
<sequence length="439" mass="48449">MNRLEQSLLSVLQPWCQAPGWLLAFSGGLDSTVLLHLLAGLRRHHALPPLRALHVGHGLQAVAAQWPEHCAAVCAQLGVPFRSVAVQVAEGASIERAARQARYAALAAELAPGEVLLTAQHGDDQVETVLFRLLRGAGVRGLAGMPVQRAFASGHLLRPLLGCTRGELGRYASEHQLRWVEDPSNADTRLSRNYLRHAVLPSLREHWPALDGNLQRTARQLREADELLGELAEQDLASARLAPESPWQALPSLLLAPLRGLSEARQRNALRHFLAPLTLLPDERHWAGWCSLRDAQASARPIWRLHGGELHRSDERLWWLSGDWLQQPAAGLPWQHQAPVLELPGNGRLRWSGEAPSGSLRVAYRRGGESLVHPQRGRRDLKRLLNEARIPVFARDRLPLLYAGSELLAVAALPGYDRVGGEGTQLLWEPPTSDVGLSW</sequence>
<comment type="similarity">
    <text evidence="8">Belongs to the tRNA(Ile)-lysidine synthase family.</text>
</comment>
<comment type="subcellular location">
    <subcellularLocation>
        <location evidence="1 8">Cytoplasm</location>
    </subcellularLocation>
</comment>
<evidence type="ECO:0000256" key="8">
    <source>
        <dbReference type="HAMAP-Rule" id="MF_01161"/>
    </source>
</evidence>
<dbReference type="RefSeq" id="WP_184682076.1">
    <property type="nucleotide sequence ID" value="NZ_JACHLL010000002.1"/>
</dbReference>
<evidence type="ECO:0000259" key="9">
    <source>
        <dbReference type="SMART" id="SM00977"/>
    </source>
</evidence>
<dbReference type="HAMAP" id="MF_01161">
    <property type="entry name" value="tRNA_Ile_lys_synt"/>
    <property type="match status" value="1"/>
</dbReference>
<feature type="domain" description="Lysidine-tRNA(Ile) synthetase C-terminal" evidence="9">
    <location>
        <begin position="360"/>
        <end position="428"/>
    </location>
</feature>
<comment type="caution">
    <text evidence="10">The sequence shown here is derived from an EMBL/GenBank/DDBJ whole genome shotgun (WGS) entry which is preliminary data.</text>
</comment>
<dbReference type="Proteomes" id="UP000557193">
    <property type="component" value="Unassembled WGS sequence"/>
</dbReference>
<dbReference type="InterPro" id="IPR014729">
    <property type="entry name" value="Rossmann-like_a/b/a_fold"/>
</dbReference>
<dbReference type="SUPFAM" id="SSF82829">
    <property type="entry name" value="MesJ substrate recognition domain-like"/>
    <property type="match status" value="1"/>
</dbReference>
<dbReference type="GO" id="GO:0032267">
    <property type="term" value="F:tRNA(Ile)-lysidine synthase activity"/>
    <property type="evidence" value="ECO:0007669"/>
    <property type="project" value="UniProtKB-EC"/>
</dbReference>
<evidence type="ECO:0000313" key="11">
    <source>
        <dbReference type="Proteomes" id="UP000557193"/>
    </source>
</evidence>
<evidence type="ECO:0000256" key="1">
    <source>
        <dbReference type="ARBA" id="ARBA00004496"/>
    </source>
</evidence>
<dbReference type="AlphaFoldDB" id="A0A7X0BR76"/>
<name>A0A7X0BR76_9PSED</name>
<dbReference type="CDD" id="cd01992">
    <property type="entry name" value="TilS_N"/>
    <property type="match status" value="1"/>
</dbReference>
<dbReference type="InterPro" id="IPR015262">
    <property type="entry name" value="tRNA_Ile_lys_synt_subst-bd"/>
</dbReference>
<comment type="function">
    <text evidence="8">Ligates lysine onto the cytidine present at position 34 of the AUA codon-specific tRNA(Ile) that contains the anticodon CAU, in an ATP-dependent manner. Cytidine is converted to lysidine, thus changing the amino acid specificity of the tRNA from methionine to isoleucine.</text>
</comment>
<dbReference type="SUPFAM" id="SSF56037">
    <property type="entry name" value="PheT/TilS domain"/>
    <property type="match status" value="1"/>
</dbReference>
<keyword evidence="3 8" id="KW-0436">Ligase</keyword>
<dbReference type="Pfam" id="PF11734">
    <property type="entry name" value="TilS_C"/>
    <property type="match status" value="1"/>
</dbReference>
<dbReference type="Pfam" id="PF01171">
    <property type="entry name" value="ATP_bind_3"/>
    <property type="match status" value="1"/>
</dbReference>
<comment type="domain">
    <text evidence="8">The N-terminal region contains the highly conserved SGGXDS motif, predicted to be a P-loop motif involved in ATP binding.</text>
</comment>
<keyword evidence="6 8" id="KW-0067">ATP-binding</keyword>
<keyword evidence="2 8" id="KW-0963">Cytoplasm</keyword>
<keyword evidence="4 8" id="KW-0819">tRNA processing</keyword>
<dbReference type="InterPro" id="IPR011063">
    <property type="entry name" value="TilS/TtcA_N"/>
</dbReference>
<organism evidence="10 11">
    <name type="scientific">Pseudomonas fluvialis</name>
    <dbReference type="NCBI Taxonomy" id="1793966"/>
    <lineage>
        <taxon>Bacteria</taxon>
        <taxon>Pseudomonadati</taxon>
        <taxon>Pseudomonadota</taxon>
        <taxon>Gammaproteobacteria</taxon>
        <taxon>Pseudomonadales</taxon>
        <taxon>Pseudomonadaceae</taxon>
        <taxon>Pseudomonas</taxon>
    </lineage>
</organism>
<dbReference type="EC" id="6.3.4.19" evidence="8"/>
<keyword evidence="11" id="KW-1185">Reference proteome</keyword>
<dbReference type="Gene3D" id="3.40.50.620">
    <property type="entry name" value="HUPs"/>
    <property type="match status" value="1"/>
</dbReference>
<dbReference type="GO" id="GO:0006400">
    <property type="term" value="P:tRNA modification"/>
    <property type="evidence" value="ECO:0007669"/>
    <property type="project" value="UniProtKB-UniRule"/>
</dbReference>
<comment type="catalytic activity">
    <reaction evidence="7 8">
        <text>cytidine(34) in tRNA(Ile2) + L-lysine + ATP = lysidine(34) in tRNA(Ile2) + AMP + diphosphate + H(+)</text>
        <dbReference type="Rhea" id="RHEA:43744"/>
        <dbReference type="Rhea" id="RHEA-COMP:10625"/>
        <dbReference type="Rhea" id="RHEA-COMP:10670"/>
        <dbReference type="ChEBI" id="CHEBI:15378"/>
        <dbReference type="ChEBI" id="CHEBI:30616"/>
        <dbReference type="ChEBI" id="CHEBI:32551"/>
        <dbReference type="ChEBI" id="CHEBI:33019"/>
        <dbReference type="ChEBI" id="CHEBI:82748"/>
        <dbReference type="ChEBI" id="CHEBI:83665"/>
        <dbReference type="ChEBI" id="CHEBI:456215"/>
        <dbReference type="EC" id="6.3.4.19"/>
    </reaction>
</comment>
<evidence type="ECO:0000313" key="10">
    <source>
        <dbReference type="EMBL" id="MBB6341394.1"/>
    </source>
</evidence>
<gene>
    <name evidence="8" type="primary">tilS</name>
    <name evidence="10" type="ORF">HNP49_001551</name>
</gene>
<dbReference type="PANTHER" id="PTHR43033:SF1">
    <property type="entry name" value="TRNA(ILE)-LYSIDINE SYNTHASE-RELATED"/>
    <property type="match status" value="1"/>
</dbReference>
<dbReference type="Gene3D" id="1.20.59.20">
    <property type="match status" value="1"/>
</dbReference>
<protein>
    <recommendedName>
        <fullName evidence="8">tRNA(Ile)-lysidine synthase</fullName>
        <ecNumber evidence="8">6.3.4.19</ecNumber>
    </recommendedName>
    <alternativeName>
        <fullName evidence="8">tRNA(Ile)-2-lysyl-cytidine synthase</fullName>
    </alternativeName>
    <alternativeName>
        <fullName evidence="8">tRNA(Ile)-lysidine synthetase</fullName>
    </alternativeName>
</protein>
<evidence type="ECO:0000256" key="2">
    <source>
        <dbReference type="ARBA" id="ARBA00022490"/>
    </source>
</evidence>
<evidence type="ECO:0000256" key="5">
    <source>
        <dbReference type="ARBA" id="ARBA00022741"/>
    </source>
</evidence>
<dbReference type="GO" id="GO:0005524">
    <property type="term" value="F:ATP binding"/>
    <property type="evidence" value="ECO:0007669"/>
    <property type="project" value="UniProtKB-UniRule"/>
</dbReference>
<evidence type="ECO:0000256" key="4">
    <source>
        <dbReference type="ARBA" id="ARBA00022694"/>
    </source>
</evidence>
<evidence type="ECO:0000256" key="7">
    <source>
        <dbReference type="ARBA" id="ARBA00048539"/>
    </source>
</evidence>
<dbReference type="SMART" id="SM00977">
    <property type="entry name" value="TilS_C"/>
    <property type="match status" value="1"/>
</dbReference>
<dbReference type="NCBIfam" id="TIGR02432">
    <property type="entry name" value="lysidine_TilS_N"/>
    <property type="match status" value="1"/>
</dbReference>
<dbReference type="InterPro" id="IPR012094">
    <property type="entry name" value="tRNA_Ile_lys_synt"/>
</dbReference>
<evidence type="ECO:0000256" key="6">
    <source>
        <dbReference type="ARBA" id="ARBA00022840"/>
    </source>
</evidence>
<feature type="binding site" evidence="8">
    <location>
        <begin position="26"/>
        <end position="31"/>
    </location>
    <ligand>
        <name>ATP</name>
        <dbReference type="ChEBI" id="CHEBI:30616"/>
    </ligand>
</feature>
<dbReference type="GO" id="GO:0005737">
    <property type="term" value="C:cytoplasm"/>
    <property type="evidence" value="ECO:0007669"/>
    <property type="project" value="UniProtKB-SubCell"/>
</dbReference>
<dbReference type="PANTHER" id="PTHR43033">
    <property type="entry name" value="TRNA(ILE)-LYSIDINE SYNTHASE-RELATED"/>
    <property type="match status" value="1"/>
</dbReference>
<keyword evidence="5 8" id="KW-0547">Nucleotide-binding</keyword>
<dbReference type="SUPFAM" id="SSF52402">
    <property type="entry name" value="Adenine nucleotide alpha hydrolases-like"/>
    <property type="match status" value="1"/>
</dbReference>
<dbReference type="InterPro" id="IPR012796">
    <property type="entry name" value="Lysidine-tRNA-synth_C"/>
</dbReference>
<dbReference type="Pfam" id="PF09179">
    <property type="entry name" value="TilS"/>
    <property type="match status" value="1"/>
</dbReference>
<proteinExistence type="inferred from homology"/>
<dbReference type="EMBL" id="JACHLL010000002">
    <property type="protein sequence ID" value="MBB6341394.1"/>
    <property type="molecule type" value="Genomic_DNA"/>
</dbReference>
<dbReference type="InterPro" id="IPR012795">
    <property type="entry name" value="tRNA_Ile_lys_synt_N"/>
</dbReference>
<accession>A0A7X0BR76</accession>
<evidence type="ECO:0000256" key="3">
    <source>
        <dbReference type="ARBA" id="ARBA00022598"/>
    </source>
</evidence>